<dbReference type="Proteomes" id="UP001237823">
    <property type="component" value="Unassembled WGS sequence"/>
</dbReference>
<dbReference type="SUPFAM" id="SSF51445">
    <property type="entry name" value="(Trans)glycosidases"/>
    <property type="match status" value="1"/>
</dbReference>
<keyword evidence="6" id="KW-0378">Hydrolase</keyword>
<dbReference type="InterPro" id="IPR017853">
    <property type="entry name" value="GH"/>
</dbReference>
<reference evidence="12 13" key="1">
    <citation type="submission" date="2023-06" db="EMBL/GenBank/DDBJ databases">
        <authorList>
            <person name="Feng G."/>
            <person name="Li J."/>
            <person name="Zhu H."/>
        </authorList>
    </citation>
    <scope>NUCLEOTIDE SEQUENCE [LARGE SCALE GENOMIC DNA]</scope>
    <source>
        <strain evidence="12 13">RHCKG23</strain>
    </source>
</reference>
<dbReference type="SMART" id="SM00633">
    <property type="entry name" value="Glyco_10"/>
    <property type="match status" value="1"/>
</dbReference>
<gene>
    <name evidence="12" type="ORF">QUG92_12490</name>
</gene>
<feature type="region of interest" description="Disordered" evidence="10">
    <location>
        <begin position="1"/>
        <end position="24"/>
    </location>
</feature>
<keyword evidence="8" id="KW-0326">Glycosidase</keyword>
<keyword evidence="7" id="KW-0119">Carbohydrate metabolism</keyword>
<evidence type="ECO:0000256" key="6">
    <source>
        <dbReference type="ARBA" id="ARBA00022801"/>
    </source>
</evidence>
<feature type="domain" description="GH10" evidence="11">
    <location>
        <begin position="258"/>
        <end position="578"/>
    </location>
</feature>
<dbReference type="RefSeq" id="WP_289459286.1">
    <property type="nucleotide sequence ID" value="NZ_JAUCML010000008.1"/>
</dbReference>
<keyword evidence="9" id="KW-0624">Polysaccharide degradation</keyword>
<evidence type="ECO:0000256" key="4">
    <source>
        <dbReference type="ARBA" id="ARBA00022651"/>
    </source>
</evidence>
<sequence>MRTAPDDRPRLGSRRRPAGQRSRSWSAGGLVAVALLLTGCSTTPQPVERDTVVDLLHQDWQHVPGIAPDGDALRVTQTARRIVEQDGGGGQPDPPVNLFGTHLSADGDFSLTTTLRDVTADATLAVFDSPPIIADEFRIEPAGIHLTLRGDDLEVVVFDGSPQRDVAHPRPARDEHVRVDDPEAELSVQRSGDDLAVTSGGDTVISLPLGDAFDSGELWLGLSSDEGSFTVSSLTAAAPAGDSLAVEGPVAADADRSPDGLQSLAARVRPGFRIGAAVALGPLAADRQYARHFVGNFGALTPENAMKPQALAPRQGVYTFEEADALLDLAASEDISVHGHTIAFTEAMPRWMRDLPTDSAEDRRASADALLDYVRTVVTHFRGRLDSLDVVNEPFDVDQGTDLQENVWYRVFGASYPVVVSKAVHDADPDVRQFINENGADVPGPRQDALRRLALDTNAQGGHIAGVGLQAHVYDLDTDTVSADDLTTTLERFADAGLLVRISENDVTDSEGQDAQAEQYATILATCLRSEACVSYTTWGVDDRYDWFTDEDGRLQQGHDLLFDDGSPTPAYDALREALAG</sequence>
<keyword evidence="5" id="KW-0732">Signal</keyword>
<evidence type="ECO:0000256" key="8">
    <source>
        <dbReference type="ARBA" id="ARBA00023295"/>
    </source>
</evidence>
<evidence type="ECO:0000256" key="3">
    <source>
        <dbReference type="ARBA" id="ARBA00012590"/>
    </source>
</evidence>
<evidence type="ECO:0000256" key="2">
    <source>
        <dbReference type="ARBA" id="ARBA00007495"/>
    </source>
</evidence>
<comment type="caution">
    <text evidence="12">The sequence shown here is derived from an EMBL/GenBank/DDBJ whole genome shotgun (WGS) entry which is preliminary data.</text>
</comment>
<protein>
    <recommendedName>
        <fullName evidence="3">endo-1,4-beta-xylanase</fullName>
        <ecNumber evidence="3">3.2.1.8</ecNumber>
    </recommendedName>
</protein>
<evidence type="ECO:0000256" key="1">
    <source>
        <dbReference type="ARBA" id="ARBA00000681"/>
    </source>
</evidence>
<dbReference type="Gene3D" id="3.20.20.80">
    <property type="entry name" value="Glycosidases"/>
    <property type="match status" value="1"/>
</dbReference>
<evidence type="ECO:0000256" key="9">
    <source>
        <dbReference type="ARBA" id="ARBA00023326"/>
    </source>
</evidence>
<dbReference type="PANTHER" id="PTHR31490:SF88">
    <property type="entry name" value="BETA-XYLANASE"/>
    <property type="match status" value="1"/>
</dbReference>
<proteinExistence type="inferred from homology"/>
<evidence type="ECO:0000313" key="13">
    <source>
        <dbReference type="Proteomes" id="UP001237823"/>
    </source>
</evidence>
<dbReference type="Pfam" id="PF00331">
    <property type="entry name" value="Glyco_hydro_10"/>
    <property type="match status" value="1"/>
</dbReference>
<evidence type="ECO:0000256" key="7">
    <source>
        <dbReference type="ARBA" id="ARBA00023277"/>
    </source>
</evidence>
<evidence type="ECO:0000313" key="12">
    <source>
        <dbReference type="EMBL" id="MDM7885923.1"/>
    </source>
</evidence>
<keyword evidence="13" id="KW-1185">Reference proteome</keyword>
<comment type="catalytic activity">
    <reaction evidence="1">
        <text>Endohydrolysis of (1-&gt;4)-beta-D-xylosidic linkages in xylans.</text>
        <dbReference type="EC" id="3.2.1.8"/>
    </reaction>
</comment>
<dbReference type="InterPro" id="IPR044846">
    <property type="entry name" value="GH10"/>
</dbReference>
<comment type="similarity">
    <text evidence="2">Belongs to the glycosyl hydrolase 10 (cellulase F) family.</text>
</comment>
<accession>A0ABT7T8L8</accession>
<name>A0ABT7T8L8_9MICO</name>
<dbReference type="PROSITE" id="PS51760">
    <property type="entry name" value="GH10_2"/>
    <property type="match status" value="1"/>
</dbReference>
<evidence type="ECO:0000256" key="10">
    <source>
        <dbReference type="SAM" id="MobiDB-lite"/>
    </source>
</evidence>
<organism evidence="12 13">
    <name type="scientific">Curtobacterium citri</name>
    <dbReference type="NCBI Taxonomy" id="3055139"/>
    <lineage>
        <taxon>Bacteria</taxon>
        <taxon>Bacillati</taxon>
        <taxon>Actinomycetota</taxon>
        <taxon>Actinomycetes</taxon>
        <taxon>Micrococcales</taxon>
        <taxon>Microbacteriaceae</taxon>
        <taxon>Curtobacterium</taxon>
    </lineage>
</organism>
<feature type="compositionally biased region" description="Basic and acidic residues" evidence="10">
    <location>
        <begin position="1"/>
        <end position="10"/>
    </location>
</feature>
<dbReference type="PANTHER" id="PTHR31490">
    <property type="entry name" value="GLYCOSYL HYDROLASE"/>
    <property type="match status" value="1"/>
</dbReference>
<keyword evidence="4" id="KW-0858">Xylan degradation</keyword>
<dbReference type="InterPro" id="IPR001000">
    <property type="entry name" value="GH10_dom"/>
</dbReference>
<evidence type="ECO:0000259" key="11">
    <source>
        <dbReference type="PROSITE" id="PS51760"/>
    </source>
</evidence>
<evidence type="ECO:0000256" key="5">
    <source>
        <dbReference type="ARBA" id="ARBA00022729"/>
    </source>
</evidence>
<dbReference type="EC" id="3.2.1.8" evidence="3"/>
<dbReference type="EMBL" id="JAUCML010000008">
    <property type="protein sequence ID" value="MDM7885923.1"/>
    <property type="molecule type" value="Genomic_DNA"/>
</dbReference>